<reference evidence="1" key="1">
    <citation type="submission" date="2020-07" db="EMBL/GenBank/DDBJ databases">
        <title>The High-quality genome of the commercially important snow crab, Chionoecetes opilio.</title>
        <authorList>
            <person name="Jeong J.-H."/>
            <person name="Ryu S."/>
        </authorList>
    </citation>
    <scope>NUCLEOTIDE SEQUENCE</scope>
    <source>
        <strain evidence="1">MADBK_172401_WGS</strain>
        <tissue evidence="1">Digestive gland</tissue>
    </source>
</reference>
<comment type="caution">
    <text evidence="1">The sequence shown here is derived from an EMBL/GenBank/DDBJ whole genome shotgun (WGS) entry which is preliminary data.</text>
</comment>
<name>A0A8J5CIJ0_CHIOP</name>
<evidence type="ECO:0000313" key="1">
    <source>
        <dbReference type="EMBL" id="KAG0714001.1"/>
    </source>
</evidence>
<dbReference type="EMBL" id="JACEEZ010020898">
    <property type="protein sequence ID" value="KAG0714001.1"/>
    <property type="molecule type" value="Genomic_DNA"/>
</dbReference>
<gene>
    <name evidence="1" type="ORF">GWK47_014957</name>
</gene>
<organism evidence="1 2">
    <name type="scientific">Chionoecetes opilio</name>
    <name type="common">Atlantic snow crab</name>
    <name type="synonym">Cancer opilio</name>
    <dbReference type="NCBI Taxonomy" id="41210"/>
    <lineage>
        <taxon>Eukaryota</taxon>
        <taxon>Metazoa</taxon>
        <taxon>Ecdysozoa</taxon>
        <taxon>Arthropoda</taxon>
        <taxon>Crustacea</taxon>
        <taxon>Multicrustacea</taxon>
        <taxon>Malacostraca</taxon>
        <taxon>Eumalacostraca</taxon>
        <taxon>Eucarida</taxon>
        <taxon>Decapoda</taxon>
        <taxon>Pleocyemata</taxon>
        <taxon>Brachyura</taxon>
        <taxon>Eubrachyura</taxon>
        <taxon>Majoidea</taxon>
        <taxon>Majidae</taxon>
        <taxon>Chionoecetes</taxon>
    </lineage>
</organism>
<dbReference type="Proteomes" id="UP000770661">
    <property type="component" value="Unassembled WGS sequence"/>
</dbReference>
<protein>
    <submittedName>
        <fullName evidence="1">Uncharacterized protein</fullName>
    </submittedName>
</protein>
<dbReference type="AlphaFoldDB" id="A0A8J5CIJ0"/>
<keyword evidence="2" id="KW-1185">Reference proteome</keyword>
<evidence type="ECO:0000313" key="2">
    <source>
        <dbReference type="Proteomes" id="UP000770661"/>
    </source>
</evidence>
<sequence length="198" mass="21476">MDVDAQGPRDNAGPGPLAMAAIGGELRPAEAPRNDAVTQCRPLTSLVESGTQMEGRLYTFGERDLLVCLGYMSNLVSQETVAICSRVSHQSAFFYVRQALREGRRPGVRLPRRDRLTCRSIIAAVVNVPGGGGGGCTLASLVRWGRKLTNRQTDLDTCLVAAESIPPGRRLPAMAVRHSLARVGFQHIHLPQRARHEA</sequence>
<proteinExistence type="predicted"/>
<accession>A0A8J5CIJ0</accession>